<dbReference type="EMBL" id="JANEYF010004740">
    <property type="protein sequence ID" value="KAJ8930199.1"/>
    <property type="molecule type" value="Genomic_DNA"/>
</dbReference>
<evidence type="ECO:0000313" key="2">
    <source>
        <dbReference type="EMBL" id="KAJ8930199.1"/>
    </source>
</evidence>
<gene>
    <name evidence="2" type="ORF">NQ314_017022</name>
</gene>
<proteinExistence type="predicted"/>
<evidence type="ECO:0000313" key="3">
    <source>
        <dbReference type="Proteomes" id="UP001162156"/>
    </source>
</evidence>
<reference evidence="2" key="1">
    <citation type="journal article" date="2023" name="Insect Mol. Biol.">
        <title>Genome sequencing provides insights into the evolution of gene families encoding plant cell wall-degrading enzymes in longhorned beetles.</title>
        <authorList>
            <person name="Shin N.R."/>
            <person name="Okamura Y."/>
            <person name="Kirsch R."/>
            <person name="Pauchet Y."/>
        </authorList>
    </citation>
    <scope>NUCLEOTIDE SEQUENCE</scope>
    <source>
        <strain evidence="2">RBIC_L_NR</strain>
    </source>
</reference>
<evidence type="ECO:0000259" key="1">
    <source>
        <dbReference type="PROSITE" id="PS51838"/>
    </source>
</evidence>
<dbReference type="GO" id="GO:0032021">
    <property type="term" value="C:NELF complex"/>
    <property type="evidence" value="ECO:0007669"/>
    <property type="project" value="TreeGrafter"/>
</dbReference>
<dbReference type="InterPro" id="IPR052828">
    <property type="entry name" value="NELF-A_domain"/>
</dbReference>
<dbReference type="AlphaFoldDB" id="A0AAV8WUR7"/>
<feature type="domain" description="HDAg" evidence="1">
    <location>
        <begin position="89"/>
        <end position="215"/>
    </location>
</feature>
<dbReference type="Gene3D" id="3.30.420.10">
    <property type="entry name" value="Ribonuclease H-like superfamily/Ribonuclease H"/>
    <property type="match status" value="1"/>
</dbReference>
<dbReference type="GO" id="GO:0034244">
    <property type="term" value="P:negative regulation of transcription elongation by RNA polymerase II"/>
    <property type="evidence" value="ECO:0007669"/>
    <property type="project" value="TreeGrafter"/>
</dbReference>
<dbReference type="Pfam" id="PF23553">
    <property type="entry name" value="NELF-A_N"/>
    <property type="match status" value="1"/>
</dbReference>
<keyword evidence="3" id="KW-1185">Reference proteome</keyword>
<comment type="caution">
    <text evidence="2">The sequence shown here is derived from an EMBL/GenBank/DDBJ whole genome shotgun (WGS) entry which is preliminary data.</text>
</comment>
<dbReference type="InterPro" id="IPR036397">
    <property type="entry name" value="RNaseH_sf"/>
</dbReference>
<dbReference type="InterPro" id="IPR056557">
    <property type="entry name" value="NELF-A_N"/>
</dbReference>
<dbReference type="PROSITE" id="PS51838">
    <property type="entry name" value="HDAG"/>
    <property type="match status" value="1"/>
</dbReference>
<protein>
    <recommendedName>
        <fullName evidence="1">HDAg domain-containing protein</fullName>
    </recommendedName>
</protein>
<dbReference type="InterPro" id="IPR037517">
    <property type="entry name" value="HDAG_dom"/>
</dbReference>
<dbReference type="PANTHER" id="PTHR13328:SF4">
    <property type="entry name" value="NEGATIVE ELONGATION FACTOR A"/>
    <property type="match status" value="1"/>
</dbReference>
<accession>A0AAV8WUR7</accession>
<dbReference type="Proteomes" id="UP001162156">
    <property type="component" value="Unassembled WGS sequence"/>
</dbReference>
<name>A0AAV8WUR7_9CUCU</name>
<organism evidence="2 3">
    <name type="scientific">Rhamnusium bicolor</name>
    <dbReference type="NCBI Taxonomy" id="1586634"/>
    <lineage>
        <taxon>Eukaryota</taxon>
        <taxon>Metazoa</taxon>
        <taxon>Ecdysozoa</taxon>
        <taxon>Arthropoda</taxon>
        <taxon>Hexapoda</taxon>
        <taxon>Insecta</taxon>
        <taxon>Pterygota</taxon>
        <taxon>Neoptera</taxon>
        <taxon>Endopterygota</taxon>
        <taxon>Coleoptera</taxon>
        <taxon>Polyphaga</taxon>
        <taxon>Cucujiformia</taxon>
        <taxon>Chrysomeloidea</taxon>
        <taxon>Cerambycidae</taxon>
        <taxon>Lepturinae</taxon>
        <taxon>Rhagiini</taxon>
        <taxon>Rhamnusium</taxon>
    </lineage>
</organism>
<dbReference type="GO" id="GO:0003676">
    <property type="term" value="F:nucleic acid binding"/>
    <property type="evidence" value="ECO:0007669"/>
    <property type="project" value="InterPro"/>
</dbReference>
<dbReference type="PANTHER" id="PTHR13328">
    <property type="entry name" value="NEGATIVE ELONGATION FACTOR A NELF-A"/>
    <property type="match status" value="1"/>
</dbReference>
<sequence length="342" mass="38959">MANVRDSDTSLWLHNKLGISNDSWTGGSICSQLNAEVLRNIKDCFPDLQTQVKLKLLLSFFHIPRRNLEEWKLELEQILDVAVADSELWVAMLADALKTYPSTGSLNTEISDVDEVRPIFTDLVTDLRKLVRKQNEHTMLPMECHYLNKSALISVVGHRPEPLKHFTIKKKPKSALLRADLLQKSSDAASNLNKKSCAPVIPVRSRGMPRKMTDTSKYAGANSTAQYYVVDNLIREHRHEVLRLPPYHCQFNPVELVWGICKDFFDKHIGKDGFSDEAILAMWNKALSQVSSSIWSNCVSHRNKLILETHDREVHTEEVMPLIISVNSDDEDSEELDTNEEN</sequence>